<protein>
    <recommendedName>
        <fullName evidence="1">C2H2-type domain-containing protein</fullName>
    </recommendedName>
</protein>
<evidence type="ECO:0000259" key="1">
    <source>
        <dbReference type="PROSITE" id="PS00028"/>
    </source>
</evidence>
<dbReference type="InterPro" id="IPR013087">
    <property type="entry name" value="Znf_C2H2_type"/>
</dbReference>
<evidence type="ECO:0000313" key="2">
    <source>
        <dbReference type="EMBL" id="KAH7149419.1"/>
    </source>
</evidence>
<sequence length="300" mass="33442">MVHHRVRHPYLLAEEEGCLETFSSAGHARQHLKTHLRISHPFPCLRKACDQRFLSLEEAMIHSKHPDHSPVTVYLYPVTTCVSAVAGRTYTKPHLIQHFKSHRSGQLGNDIDLIPQPVVSVPICSELSLWSLIQLRNCSGPSGKTPGTGLSQGLLHDYEGEEQEISDPATMDDEGPGLTSGGDTEEHSILATERYSHPHVSLSSLGRTCVRPSSQCEGMVAERCSQENLIDLDSAHLQRNRDDLILSSRCIACDFYRTTTRFLTSIGMELQEENLNCPIPGCNQTSFHKSGRCTQHLQRL</sequence>
<dbReference type="PROSITE" id="PS00028">
    <property type="entry name" value="ZINC_FINGER_C2H2_1"/>
    <property type="match status" value="1"/>
</dbReference>
<feature type="domain" description="C2H2-type" evidence="1">
    <location>
        <begin position="44"/>
        <end position="68"/>
    </location>
</feature>
<gene>
    <name evidence="2" type="ORF">B0J13DRAFT_551457</name>
</gene>
<accession>A0A9P9J4C2</accession>
<dbReference type="Proteomes" id="UP000717696">
    <property type="component" value="Unassembled WGS sequence"/>
</dbReference>
<name>A0A9P9J4C2_9HYPO</name>
<organism evidence="2 3">
    <name type="scientific">Dactylonectria estremocensis</name>
    <dbReference type="NCBI Taxonomy" id="1079267"/>
    <lineage>
        <taxon>Eukaryota</taxon>
        <taxon>Fungi</taxon>
        <taxon>Dikarya</taxon>
        <taxon>Ascomycota</taxon>
        <taxon>Pezizomycotina</taxon>
        <taxon>Sordariomycetes</taxon>
        <taxon>Hypocreomycetidae</taxon>
        <taxon>Hypocreales</taxon>
        <taxon>Nectriaceae</taxon>
        <taxon>Dactylonectria</taxon>
    </lineage>
</organism>
<reference evidence="2" key="1">
    <citation type="journal article" date="2021" name="Nat. Commun.">
        <title>Genetic determinants of endophytism in the Arabidopsis root mycobiome.</title>
        <authorList>
            <person name="Mesny F."/>
            <person name="Miyauchi S."/>
            <person name="Thiergart T."/>
            <person name="Pickel B."/>
            <person name="Atanasova L."/>
            <person name="Karlsson M."/>
            <person name="Huettel B."/>
            <person name="Barry K.W."/>
            <person name="Haridas S."/>
            <person name="Chen C."/>
            <person name="Bauer D."/>
            <person name="Andreopoulos W."/>
            <person name="Pangilinan J."/>
            <person name="LaButti K."/>
            <person name="Riley R."/>
            <person name="Lipzen A."/>
            <person name="Clum A."/>
            <person name="Drula E."/>
            <person name="Henrissat B."/>
            <person name="Kohler A."/>
            <person name="Grigoriev I.V."/>
            <person name="Martin F.M."/>
            <person name="Hacquard S."/>
        </authorList>
    </citation>
    <scope>NUCLEOTIDE SEQUENCE</scope>
    <source>
        <strain evidence="2">MPI-CAGE-AT-0021</strain>
    </source>
</reference>
<proteinExistence type="predicted"/>
<evidence type="ECO:0000313" key="3">
    <source>
        <dbReference type="Proteomes" id="UP000717696"/>
    </source>
</evidence>
<dbReference type="EMBL" id="JAGMUU010000007">
    <property type="protein sequence ID" value="KAH7149419.1"/>
    <property type="molecule type" value="Genomic_DNA"/>
</dbReference>
<dbReference type="AlphaFoldDB" id="A0A9P9J4C2"/>
<feature type="non-terminal residue" evidence="2">
    <location>
        <position position="300"/>
    </location>
</feature>
<comment type="caution">
    <text evidence="2">The sequence shown here is derived from an EMBL/GenBank/DDBJ whole genome shotgun (WGS) entry which is preliminary data.</text>
</comment>
<keyword evidence="3" id="KW-1185">Reference proteome</keyword>